<dbReference type="InterPro" id="IPR008651">
    <property type="entry name" value="Uncharacterised_HicB"/>
</dbReference>
<dbReference type="EMBL" id="JXJQ01000001">
    <property type="protein sequence ID" value="KJY63352.1"/>
    <property type="molecule type" value="Genomic_DNA"/>
</dbReference>
<dbReference type="HOGENOM" id="CLU_125405_0_0_9"/>
<dbReference type="Gene3D" id="3.30.160.250">
    <property type="match status" value="1"/>
</dbReference>
<keyword evidence="2" id="KW-1185">Reference proteome</keyword>
<dbReference type="InterPro" id="IPR035069">
    <property type="entry name" value="TTHA1013/TTHA0281-like"/>
</dbReference>
<evidence type="ECO:0000313" key="1">
    <source>
        <dbReference type="EMBL" id="KJY63352.1"/>
    </source>
</evidence>
<dbReference type="GO" id="GO:0006355">
    <property type="term" value="P:regulation of DNA-templated transcription"/>
    <property type="evidence" value="ECO:0007669"/>
    <property type="project" value="InterPro"/>
</dbReference>
<evidence type="ECO:0000313" key="2">
    <source>
        <dbReference type="Proteomes" id="UP000033558"/>
    </source>
</evidence>
<dbReference type="PATRIC" id="fig|1218492.5.peg.141"/>
<sequence length="119" mass="13921">MNNLDKYMNENYQLNVLKIQDDGDTYYKVSVPDLPGLTIYVDNLEDIKDELEESKREWFASRLEEKKNIPLPHNLKKSGRITLRIPKSLHEELENKASEENVSLNSYINHLIECGLRNS</sequence>
<accession>A0A0F4LX57</accession>
<dbReference type="Gene3D" id="1.10.1220.10">
    <property type="entry name" value="Met repressor-like"/>
    <property type="match status" value="1"/>
</dbReference>
<dbReference type="SUPFAM" id="SSF143100">
    <property type="entry name" value="TTHA1013/TTHA0281-like"/>
    <property type="match status" value="1"/>
</dbReference>
<name>A0A0F4LX57_9LACO</name>
<dbReference type="InterPro" id="IPR010985">
    <property type="entry name" value="Ribbon_hlx_hlx"/>
</dbReference>
<organism evidence="1 2">
    <name type="scientific">Bombilactobacillus mellifer</name>
    <dbReference type="NCBI Taxonomy" id="1218492"/>
    <lineage>
        <taxon>Bacteria</taxon>
        <taxon>Bacillati</taxon>
        <taxon>Bacillota</taxon>
        <taxon>Bacilli</taxon>
        <taxon>Lactobacillales</taxon>
        <taxon>Lactobacillaceae</taxon>
        <taxon>Bombilactobacillus</taxon>
    </lineage>
</organism>
<dbReference type="Pfam" id="PF05534">
    <property type="entry name" value="HicB"/>
    <property type="match status" value="1"/>
</dbReference>
<reference evidence="1 2" key="1">
    <citation type="submission" date="2015-01" db="EMBL/GenBank/DDBJ databases">
        <title>Comparative genomics of the lactic acid bacteria isolated from the honey bee gut.</title>
        <authorList>
            <person name="Ellegaard K.M."/>
            <person name="Tamarit D."/>
            <person name="Javelind E."/>
            <person name="Olofsson T."/>
            <person name="Andersson S.G."/>
            <person name="Vasquez A."/>
        </authorList>
    </citation>
    <scope>NUCLEOTIDE SEQUENCE [LARGE SCALE GENOMIC DNA]</scope>
    <source>
        <strain evidence="1 2">Bin4</strain>
    </source>
</reference>
<dbReference type="InterPro" id="IPR013321">
    <property type="entry name" value="Arc_rbn_hlx_hlx"/>
</dbReference>
<dbReference type="AlphaFoldDB" id="A0A0F4LX57"/>
<dbReference type="OrthoDB" id="5419659at2"/>
<dbReference type="SUPFAM" id="SSF47598">
    <property type="entry name" value="Ribbon-helix-helix"/>
    <property type="match status" value="1"/>
</dbReference>
<dbReference type="Proteomes" id="UP000033558">
    <property type="component" value="Unassembled WGS sequence"/>
</dbReference>
<dbReference type="RefSeq" id="WP_046315126.1">
    <property type="nucleotide sequence ID" value="NZ_JBHSZT010000003.1"/>
</dbReference>
<proteinExistence type="predicted"/>
<evidence type="ECO:0008006" key="3">
    <source>
        <dbReference type="Google" id="ProtNLM"/>
    </source>
</evidence>
<comment type="caution">
    <text evidence="1">The sequence shown here is derived from an EMBL/GenBank/DDBJ whole genome shotgun (WGS) entry which is preliminary data.</text>
</comment>
<protein>
    <recommendedName>
        <fullName evidence="3">Toxin-antitoxin system HicB family antitoxin</fullName>
    </recommendedName>
</protein>
<gene>
    <name evidence="1" type="ORF">JG30_00310</name>
</gene>